<proteinExistence type="inferred from homology"/>
<dbReference type="AlphaFoldDB" id="D1AJF6"/>
<dbReference type="PROSITE" id="PS50926">
    <property type="entry name" value="TRAM"/>
    <property type="match status" value="1"/>
</dbReference>
<evidence type="ECO:0000256" key="3">
    <source>
        <dbReference type="ARBA" id="ARBA00022691"/>
    </source>
</evidence>
<dbReference type="PANTHER" id="PTHR11061:SF30">
    <property type="entry name" value="TRNA (URACIL(54)-C(5))-METHYLTRANSFERASE"/>
    <property type="match status" value="1"/>
</dbReference>
<feature type="active site" evidence="5">
    <location>
        <position position="408"/>
    </location>
</feature>
<evidence type="ECO:0000313" key="7">
    <source>
        <dbReference type="EMBL" id="ACZ08844.1"/>
    </source>
</evidence>
<feature type="binding site" evidence="4">
    <location>
        <position position="381"/>
    </location>
    <ligand>
        <name>S-adenosyl-L-methionine</name>
        <dbReference type="ChEBI" id="CHEBI:59789"/>
    </ligand>
</feature>
<dbReference type="Gene3D" id="2.40.50.1070">
    <property type="match status" value="1"/>
</dbReference>
<dbReference type="GO" id="GO:0070041">
    <property type="term" value="F:rRNA (uridine-C5-)-methyltransferase activity"/>
    <property type="evidence" value="ECO:0007669"/>
    <property type="project" value="TreeGrafter"/>
</dbReference>
<dbReference type="eggNOG" id="COG2265">
    <property type="taxonomic scope" value="Bacteria"/>
</dbReference>
<keyword evidence="3 4" id="KW-0949">S-adenosyl-L-methionine</keyword>
<evidence type="ECO:0000256" key="5">
    <source>
        <dbReference type="PROSITE-ProRule" id="PRU10015"/>
    </source>
</evidence>
<dbReference type="Gene3D" id="3.40.50.150">
    <property type="entry name" value="Vaccinia Virus protein VP39"/>
    <property type="match status" value="1"/>
</dbReference>
<feature type="active site" description="Nucleophile" evidence="4">
    <location>
        <position position="408"/>
    </location>
</feature>
<gene>
    <name evidence="7" type="ordered locus">Sterm_1989</name>
</gene>
<dbReference type="NCBIfam" id="TIGR00479">
    <property type="entry name" value="rumA"/>
    <property type="match status" value="1"/>
</dbReference>
<dbReference type="InterPro" id="IPR029063">
    <property type="entry name" value="SAM-dependent_MTases_sf"/>
</dbReference>
<dbReference type="InterPro" id="IPR030391">
    <property type="entry name" value="MeTrfase_TrmA_CS"/>
</dbReference>
<evidence type="ECO:0000313" key="8">
    <source>
        <dbReference type="Proteomes" id="UP000000845"/>
    </source>
</evidence>
<dbReference type="SUPFAM" id="SSF53335">
    <property type="entry name" value="S-adenosyl-L-methionine-dependent methyltransferases"/>
    <property type="match status" value="1"/>
</dbReference>
<dbReference type="PROSITE" id="PS01230">
    <property type="entry name" value="TRMA_1"/>
    <property type="match status" value="1"/>
</dbReference>
<dbReference type="STRING" id="526218.Sterm_1989"/>
<keyword evidence="2 4" id="KW-0808">Transferase</keyword>
<dbReference type="Proteomes" id="UP000000845">
    <property type="component" value="Chromosome"/>
</dbReference>
<dbReference type="Gene3D" id="2.40.50.140">
    <property type="entry name" value="Nucleic acid-binding proteins"/>
    <property type="match status" value="1"/>
</dbReference>
<feature type="binding site" evidence="4">
    <location>
        <position position="284"/>
    </location>
    <ligand>
        <name>S-adenosyl-L-methionine</name>
        <dbReference type="ChEBI" id="CHEBI:59789"/>
    </ligand>
</feature>
<accession>D1AJF6</accession>
<dbReference type="GO" id="GO:0030697">
    <property type="term" value="F:tRNA (uracil(54)-C5)-methyltransferase activity, S-adenosyl methionine-dependent"/>
    <property type="evidence" value="ECO:0007669"/>
    <property type="project" value="UniProtKB-EC"/>
</dbReference>
<keyword evidence="8" id="KW-1185">Reference proteome</keyword>
<reference evidence="7 8" key="2">
    <citation type="journal article" date="2010" name="Stand. Genomic Sci.">
        <title>Complete genome sequence of Sebaldella termitidis type strain (NCTC 11300).</title>
        <authorList>
            <person name="Harmon-Smith M."/>
            <person name="Celia L."/>
            <person name="Chertkov O."/>
            <person name="Lapidus A."/>
            <person name="Copeland A."/>
            <person name="Glavina Del Rio T."/>
            <person name="Nolan M."/>
            <person name="Lucas S."/>
            <person name="Tice H."/>
            <person name="Cheng J.F."/>
            <person name="Han C."/>
            <person name="Detter J.C."/>
            <person name="Bruce D."/>
            <person name="Goodwin L."/>
            <person name="Pitluck S."/>
            <person name="Pati A."/>
            <person name="Liolios K."/>
            <person name="Ivanova N."/>
            <person name="Mavromatis K."/>
            <person name="Mikhailova N."/>
            <person name="Chen A."/>
            <person name="Palaniappan K."/>
            <person name="Land M."/>
            <person name="Hauser L."/>
            <person name="Chang Y.J."/>
            <person name="Jeffries C.D."/>
            <person name="Brettin T."/>
            <person name="Goker M."/>
            <person name="Beck B."/>
            <person name="Bristow J."/>
            <person name="Eisen J.A."/>
            <person name="Markowitz V."/>
            <person name="Hugenholtz P."/>
            <person name="Kyrpides N.C."/>
            <person name="Klenk H.P."/>
            <person name="Chen F."/>
        </authorList>
    </citation>
    <scope>NUCLEOTIDE SEQUENCE [LARGE SCALE GENOMIC DNA]</scope>
    <source>
        <strain evidence="8">ATCC 33386 / NCTC 11300</strain>
    </source>
</reference>
<dbReference type="Pfam" id="PF05958">
    <property type="entry name" value="tRNA_U5-meth_tr"/>
    <property type="match status" value="1"/>
</dbReference>
<evidence type="ECO:0000256" key="1">
    <source>
        <dbReference type="ARBA" id="ARBA00022603"/>
    </source>
</evidence>
<dbReference type="InterPro" id="IPR010280">
    <property type="entry name" value="U5_MeTrfase_fam"/>
</dbReference>
<dbReference type="HOGENOM" id="CLU_014689_7_1_0"/>
<dbReference type="InterPro" id="IPR030390">
    <property type="entry name" value="MeTrfase_TrmA_AS"/>
</dbReference>
<keyword evidence="1 4" id="KW-0489">Methyltransferase</keyword>
<feature type="domain" description="TRAM" evidence="6">
    <location>
        <begin position="1"/>
        <end position="58"/>
    </location>
</feature>
<dbReference type="SUPFAM" id="SSF50249">
    <property type="entry name" value="Nucleic acid-binding proteins"/>
    <property type="match status" value="1"/>
</dbReference>
<dbReference type="FunFam" id="3.40.50.150:FF:000009">
    <property type="entry name" value="23S rRNA (Uracil(1939)-C(5))-methyltransferase RlmD"/>
    <property type="match status" value="1"/>
</dbReference>
<dbReference type="InterPro" id="IPR002792">
    <property type="entry name" value="TRAM_dom"/>
</dbReference>
<dbReference type="PANTHER" id="PTHR11061">
    <property type="entry name" value="RNA M5U METHYLTRANSFERASE"/>
    <property type="match status" value="1"/>
</dbReference>
<dbReference type="Pfam" id="PF01938">
    <property type="entry name" value="TRAM"/>
    <property type="match status" value="1"/>
</dbReference>
<protein>
    <submittedName>
        <fullName evidence="7">RNA methyltransferase, TrmA family</fullName>
        <ecNumber evidence="7">2.1.1.35</ecNumber>
    </submittedName>
</protein>
<evidence type="ECO:0000259" key="6">
    <source>
        <dbReference type="PROSITE" id="PS50926"/>
    </source>
</evidence>
<organism evidence="7 8">
    <name type="scientific">Sebaldella termitidis (strain ATCC 33386 / NCTC 11300)</name>
    <dbReference type="NCBI Taxonomy" id="526218"/>
    <lineage>
        <taxon>Bacteria</taxon>
        <taxon>Fusobacteriati</taxon>
        <taxon>Fusobacteriota</taxon>
        <taxon>Fusobacteriia</taxon>
        <taxon>Fusobacteriales</taxon>
        <taxon>Leptotrichiaceae</taxon>
        <taxon>Sebaldella</taxon>
    </lineage>
</organism>
<dbReference type="InterPro" id="IPR012340">
    <property type="entry name" value="NA-bd_OB-fold"/>
</dbReference>
<dbReference type="FunFam" id="2.40.50.1070:FF:000003">
    <property type="entry name" value="23S rRNA (Uracil-5-)-methyltransferase RumA"/>
    <property type="match status" value="1"/>
</dbReference>
<name>D1AJF6_SEBTE</name>
<reference evidence="8" key="1">
    <citation type="submission" date="2009-09" db="EMBL/GenBank/DDBJ databases">
        <title>The complete chromosome of Sebaldella termitidis ATCC 33386.</title>
        <authorList>
            <consortium name="US DOE Joint Genome Institute (JGI-PGF)"/>
            <person name="Lucas S."/>
            <person name="Copeland A."/>
            <person name="Lapidus A."/>
            <person name="Glavina del Rio T."/>
            <person name="Dalin E."/>
            <person name="Tice H."/>
            <person name="Bruce D."/>
            <person name="Goodwin L."/>
            <person name="Pitluck S."/>
            <person name="Kyrpides N."/>
            <person name="Mavromatis K."/>
            <person name="Ivanova N."/>
            <person name="Mikhailova N."/>
            <person name="Sims D."/>
            <person name="Meincke L."/>
            <person name="Brettin T."/>
            <person name="Detter J.C."/>
            <person name="Han C."/>
            <person name="Larimer F."/>
            <person name="Land M."/>
            <person name="Hauser L."/>
            <person name="Markowitz V."/>
            <person name="Cheng J.F."/>
            <person name="Hugenholtz P."/>
            <person name="Woyke T."/>
            <person name="Wu D."/>
            <person name="Eisen J.A."/>
        </authorList>
    </citation>
    <scope>NUCLEOTIDE SEQUENCE [LARGE SCALE GENOMIC DNA]</scope>
    <source>
        <strain evidence="8">ATCC 33386 / NCTC 11300</strain>
    </source>
</reference>
<feature type="binding site" evidence="4">
    <location>
        <position position="313"/>
    </location>
    <ligand>
        <name>S-adenosyl-L-methionine</name>
        <dbReference type="ChEBI" id="CHEBI:59789"/>
    </ligand>
</feature>
<dbReference type="EMBL" id="CP001739">
    <property type="protein sequence ID" value="ACZ08844.1"/>
    <property type="molecule type" value="Genomic_DNA"/>
</dbReference>
<dbReference type="EC" id="2.1.1.35" evidence="7"/>
<evidence type="ECO:0000256" key="4">
    <source>
        <dbReference type="PROSITE-ProRule" id="PRU01024"/>
    </source>
</evidence>
<dbReference type="GO" id="GO:0070475">
    <property type="term" value="P:rRNA base methylation"/>
    <property type="evidence" value="ECO:0007669"/>
    <property type="project" value="TreeGrafter"/>
</dbReference>
<feature type="binding site" evidence="4">
    <location>
        <position position="334"/>
    </location>
    <ligand>
        <name>S-adenosyl-L-methionine</name>
        <dbReference type="ChEBI" id="CHEBI:59789"/>
    </ligand>
</feature>
<comment type="similarity">
    <text evidence="4">Belongs to the class I-like SAM-binding methyltransferase superfamily. RNA M5U methyltransferase family.</text>
</comment>
<dbReference type="RefSeq" id="WP_012861438.1">
    <property type="nucleotide sequence ID" value="NC_013517.1"/>
</dbReference>
<dbReference type="CDD" id="cd02440">
    <property type="entry name" value="AdoMet_MTases"/>
    <property type="match status" value="1"/>
</dbReference>
<dbReference type="KEGG" id="str:Sterm_1989"/>
<dbReference type="PROSITE" id="PS51687">
    <property type="entry name" value="SAM_MT_RNA_M5U"/>
    <property type="match status" value="1"/>
</dbReference>
<evidence type="ECO:0000256" key="2">
    <source>
        <dbReference type="ARBA" id="ARBA00022679"/>
    </source>
</evidence>
<dbReference type="PROSITE" id="PS01231">
    <property type="entry name" value="TRMA_2"/>
    <property type="match status" value="1"/>
</dbReference>
<sequence>MKKGDNITIKIEKLVFGGEGLGHYDGFTFFVPMSVPGDEVEAEIISLKKDYGRALIKKIIKPSEDRIAGMDKISFEDFQGCDYAMIKYDKQLEYKSSILLETIKKIGKINDEINFEGIIGADNITNYRNKVSEPFAKKDGKIITGFYQKKSHDVFEVENNMLRSKIADKVVNELLEKLNEGDFTVYNEVNKSGFLRYLLVRNNSRNEVMITVVINKTTQLKKLRTVLLGLTEKYKEIVSVYISLKSDEGNYVLGNEHKLIYGSEYLEEELDGIKFKIYPDSFFQINSEQTIKLYNKAMEYLGDSEDKRIVDAFSGTGTLGMLVSKTARKVYCIESMESSVISAKHTAAENNIKNVRFKIGKVENKLPEILKNTKMDGIIFDPPRKGIDENTLKSIGKHGIERIVYISCNPSTLARDVKILTDLGYRLEKLAAVDMFPQTHHIEAVSLFLKN</sequence>